<gene>
    <name evidence="1" type="ORF">SAMN05421747_10443</name>
</gene>
<proteinExistence type="predicted"/>
<dbReference type="Proteomes" id="UP000199577">
    <property type="component" value="Unassembled WGS sequence"/>
</dbReference>
<keyword evidence="2" id="KW-1185">Reference proteome</keyword>
<sequence>MFTSHPGWPYRLHLTFFFLLANILSLHAQQLSRYQGRYVLRDSLVGVADFEYRLQQGDTIKDGRFIFRHFVEHYRETDSIHGLVLDGNFRNALKHGPWKYAFRRYAVAGEAQTTGGQIVYDASGTEWLINANFHNGRAHGDYELVIRRIAESRPVDTSFYSKVHYHDGHITGRLIGFTRNMRVEGQFDEEGFPNGDWLFTHRTGSGRSIQELRHYDHGFFSKHYYKLDDHLLEIRHIGFDTLARSGRGLLTRFPATRAYFRALGYTNVVMDTTAISGVIDIDSSQQYISRANEFLERVFIRPAGYRDSNVWHGAGGSDPVPPIRVKVSKFSFSEAETYLNQSNERLLTEVQSLIDDFFDNPNTEMGRFTNEDLSRYYEVLSIYRDRLNQIAPVIRFLADEASEYVDHDAILAHNAVDIHYPDTVRYAFQNEKLSSRHRFPPAPTAFNAGTLNEHLTSVFDDVSAIISRMEGTLDDYQAQSDLKEKERKLVSLRDSVIQRFNNATQRGDYNQLHREMRDSVQRFIDTSFKEYAALDIYQRLLAVDSLQHCYSEYLGLYHALVDYNSRLEQLDQQYTRSIWNPYTFTYMDELVKERLYRAFEETVLPYVWANARRQLSCDGLSARLNPLEQLLNRMAELRQEDTKTLENHLRKSRNDVHKCLELLGLRPEGMPATELQTKN</sequence>
<accession>A0A1I1G9H8</accession>
<organism evidence="1 2">
    <name type="scientific">Parapedobacter composti</name>
    <dbReference type="NCBI Taxonomy" id="623281"/>
    <lineage>
        <taxon>Bacteria</taxon>
        <taxon>Pseudomonadati</taxon>
        <taxon>Bacteroidota</taxon>
        <taxon>Sphingobacteriia</taxon>
        <taxon>Sphingobacteriales</taxon>
        <taxon>Sphingobacteriaceae</taxon>
        <taxon>Parapedobacter</taxon>
    </lineage>
</organism>
<dbReference type="STRING" id="623281.SAMN05421747_10443"/>
<evidence type="ECO:0000313" key="1">
    <source>
        <dbReference type="EMBL" id="SFC08046.1"/>
    </source>
</evidence>
<evidence type="ECO:0000313" key="2">
    <source>
        <dbReference type="Proteomes" id="UP000199577"/>
    </source>
</evidence>
<name>A0A1I1G9H8_9SPHI</name>
<dbReference type="AlphaFoldDB" id="A0A1I1G9H8"/>
<protein>
    <submittedName>
        <fullName evidence="1">Uncharacterized protein</fullName>
    </submittedName>
</protein>
<reference evidence="2" key="1">
    <citation type="submission" date="2016-10" db="EMBL/GenBank/DDBJ databases">
        <authorList>
            <person name="Varghese N."/>
            <person name="Submissions S."/>
        </authorList>
    </citation>
    <scope>NUCLEOTIDE SEQUENCE [LARGE SCALE GENOMIC DNA]</scope>
    <source>
        <strain evidence="2">DSM 22900</strain>
    </source>
</reference>
<dbReference type="EMBL" id="FOLL01000004">
    <property type="protein sequence ID" value="SFC08046.1"/>
    <property type="molecule type" value="Genomic_DNA"/>
</dbReference>